<dbReference type="OrthoDB" id="9814755at2"/>
<dbReference type="InterPro" id="IPR020598">
    <property type="entry name" value="rRNA_Ade_methylase_Trfase_N"/>
</dbReference>
<gene>
    <name evidence="7 10" type="primary">rsmA</name>
    <name evidence="7" type="synonym">ksgA</name>
    <name evidence="10" type="ORF">EW093_13700</name>
</gene>
<dbReference type="EMBL" id="CP035807">
    <property type="protein sequence ID" value="QEN05722.1"/>
    <property type="molecule type" value="Genomic_DNA"/>
</dbReference>
<dbReference type="Gene3D" id="3.40.50.150">
    <property type="entry name" value="Vaccinia Virus protein VP39"/>
    <property type="match status" value="1"/>
</dbReference>
<reference evidence="10 11" key="2">
    <citation type="submission" date="2019-09" db="EMBL/GenBank/DDBJ databases">
        <title>Complete Genome Sequence and Methylome Analysis of free living Spirochaetas.</title>
        <authorList>
            <person name="Leshcheva N."/>
            <person name="Mikheeva N."/>
        </authorList>
    </citation>
    <scope>NUCLEOTIDE SEQUENCE [LARGE SCALE GENOMIC DNA]</scope>
    <source>
        <strain evidence="10 11">P</strain>
    </source>
</reference>
<keyword evidence="3 7" id="KW-0489">Methyltransferase</keyword>
<protein>
    <recommendedName>
        <fullName evidence="7">Ribosomal RNA small subunit methyltransferase A</fullName>
        <ecNumber evidence="7">2.1.1.182</ecNumber>
    </recommendedName>
    <alternativeName>
        <fullName evidence="7">16S rRNA (adenine(1518)-N(6)/adenine(1519)-N(6))-dimethyltransferase</fullName>
    </alternativeName>
    <alternativeName>
        <fullName evidence="7">16S rRNA dimethyladenosine transferase</fullName>
    </alternativeName>
    <alternativeName>
        <fullName evidence="7">16S rRNA dimethylase</fullName>
    </alternativeName>
    <alternativeName>
        <fullName evidence="7">S-adenosylmethionine-6-N', N'-adenosyl(rRNA) dimethyltransferase</fullName>
    </alternativeName>
</protein>
<feature type="binding site" evidence="7 8">
    <location>
        <position position="62"/>
    </location>
    <ligand>
        <name>S-adenosyl-L-methionine</name>
        <dbReference type="ChEBI" id="CHEBI:59789"/>
    </ligand>
</feature>
<dbReference type="GO" id="GO:0005829">
    <property type="term" value="C:cytosol"/>
    <property type="evidence" value="ECO:0007669"/>
    <property type="project" value="TreeGrafter"/>
</dbReference>
<keyword evidence="4 7" id="KW-0808">Transferase</keyword>
<dbReference type="AlphaFoldDB" id="A0A5C1QHJ1"/>
<sequence>MPDDSILNLNYDSPQEIKELLDIMGLGPRKRWGQNFLINSGARKRIVDLLEMKEGDTVWEVGPGLGSITKIILDRGAKLKVFEIDPGYIDYLTKAFESYPKFSIVPGDVIKTWKGHRRKPPKRFVGNLPYNISSAIVSSFIENDFIPEKMVFTVQREMGQRMTAKPNNKNYSSFSVLCQFACDVKEVGVLKPGSFYPVPGVSSAIISMVPHQRYRELEDKETFFKVTRQLFSSRRKTLKNNINLSPYLKEFNKDDVFKAFEIVGIDVTRRAETVSVDEYVELAKEISKLKDK</sequence>
<evidence type="ECO:0000256" key="8">
    <source>
        <dbReference type="PROSITE-ProRule" id="PRU01026"/>
    </source>
</evidence>
<keyword evidence="6 7" id="KW-0694">RNA-binding</keyword>
<evidence type="ECO:0000256" key="3">
    <source>
        <dbReference type="ARBA" id="ARBA00022603"/>
    </source>
</evidence>
<dbReference type="InterPro" id="IPR001737">
    <property type="entry name" value="KsgA/Erm"/>
</dbReference>
<evidence type="ECO:0000256" key="7">
    <source>
        <dbReference type="HAMAP-Rule" id="MF_00607"/>
    </source>
</evidence>
<evidence type="ECO:0000256" key="6">
    <source>
        <dbReference type="ARBA" id="ARBA00022884"/>
    </source>
</evidence>
<dbReference type="HAMAP" id="MF_00607">
    <property type="entry name" value="16SrRNA_methyltr_A"/>
    <property type="match status" value="1"/>
</dbReference>
<dbReference type="GO" id="GO:0003723">
    <property type="term" value="F:RNA binding"/>
    <property type="evidence" value="ECO:0007669"/>
    <property type="project" value="UniProtKB-UniRule"/>
</dbReference>
<dbReference type="Gene3D" id="1.10.8.100">
    <property type="entry name" value="Ribosomal RNA adenine dimethylase-like, domain 2"/>
    <property type="match status" value="1"/>
</dbReference>
<dbReference type="RefSeq" id="WP_149568956.1">
    <property type="nucleotide sequence ID" value="NZ_CP035807.1"/>
</dbReference>
<dbReference type="PROSITE" id="PS51689">
    <property type="entry name" value="SAM_RNA_A_N6_MT"/>
    <property type="match status" value="1"/>
</dbReference>
<dbReference type="GO" id="GO:0052908">
    <property type="term" value="F:16S rRNA (adenine(1518)-N(6)/adenine(1519)-N(6))-dimethyltransferase activity"/>
    <property type="evidence" value="ECO:0007669"/>
    <property type="project" value="UniProtKB-EC"/>
</dbReference>
<dbReference type="InterPro" id="IPR011530">
    <property type="entry name" value="rRNA_adenine_dimethylase"/>
</dbReference>
<dbReference type="Proteomes" id="UP000323824">
    <property type="component" value="Chromosome"/>
</dbReference>
<keyword evidence="1 7" id="KW-0963">Cytoplasm</keyword>
<evidence type="ECO:0000313" key="11">
    <source>
        <dbReference type="Proteomes" id="UP000323824"/>
    </source>
</evidence>
<comment type="function">
    <text evidence="7">Specifically dimethylates two adjacent adenosines (A1518 and A1519) in the loop of a conserved hairpin near the 3'-end of 16S rRNA in the 30S particle. May play a critical role in biogenesis of 30S subunits.</text>
</comment>
<dbReference type="PANTHER" id="PTHR11727">
    <property type="entry name" value="DIMETHYLADENOSINE TRANSFERASE"/>
    <property type="match status" value="1"/>
</dbReference>
<proteinExistence type="inferred from homology"/>
<evidence type="ECO:0000256" key="2">
    <source>
        <dbReference type="ARBA" id="ARBA00022552"/>
    </source>
</evidence>
<feature type="binding site" evidence="7 8">
    <location>
        <position position="127"/>
    </location>
    <ligand>
        <name>S-adenosyl-L-methionine</name>
        <dbReference type="ChEBI" id="CHEBI:59789"/>
    </ligand>
</feature>
<accession>A0A5C1QHJ1</accession>
<dbReference type="InterPro" id="IPR029063">
    <property type="entry name" value="SAM-dependent_MTases_sf"/>
</dbReference>
<evidence type="ECO:0000256" key="1">
    <source>
        <dbReference type="ARBA" id="ARBA00022490"/>
    </source>
</evidence>
<comment type="similarity">
    <text evidence="7">Belongs to the class I-like SAM-binding methyltransferase superfamily. rRNA adenine N(6)-methyltransferase family. RsmA subfamily.</text>
</comment>
<dbReference type="PANTHER" id="PTHR11727:SF7">
    <property type="entry name" value="DIMETHYLADENOSINE TRANSFERASE-RELATED"/>
    <property type="match status" value="1"/>
</dbReference>
<keyword evidence="11" id="KW-1185">Reference proteome</keyword>
<feature type="binding site" evidence="7 8">
    <location>
        <position position="37"/>
    </location>
    <ligand>
        <name>S-adenosyl-L-methionine</name>
        <dbReference type="ChEBI" id="CHEBI:59789"/>
    </ligand>
</feature>
<dbReference type="InterPro" id="IPR020596">
    <property type="entry name" value="rRNA_Ade_Mease_Trfase_CS"/>
</dbReference>
<dbReference type="InterPro" id="IPR023165">
    <property type="entry name" value="rRNA_Ade_diMease-like_C"/>
</dbReference>
<evidence type="ECO:0000256" key="4">
    <source>
        <dbReference type="ARBA" id="ARBA00022679"/>
    </source>
</evidence>
<feature type="binding site" evidence="7 8">
    <location>
        <position position="108"/>
    </location>
    <ligand>
        <name>S-adenosyl-L-methionine</name>
        <dbReference type="ChEBI" id="CHEBI:59789"/>
    </ligand>
</feature>
<feature type="binding site" evidence="7 8">
    <location>
        <position position="35"/>
    </location>
    <ligand>
        <name>S-adenosyl-L-methionine</name>
        <dbReference type="ChEBI" id="CHEBI:59789"/>
    </ligand>
</feature>
<dbReference type="PROSITE" id="PS01131">
    <property type="entry name" value="RRNA_A_DIMETH"/>
    <property type="match status" value="1"/>
</dbReference>
<evidence type="ECO:0000256" key="5">
    <source>
        <dbReference type="ARBA" id="ARBA00022691"/>
    </source>
</evidence>
<dbReference type="SUPFAM" id="SSF53335">
    <property type="entry name" value="S-adenosyl-L-methionine-dependent methyltransferases"/>
    <property type="match status" value="1"/>
</dbReference>
<comment type="catalytic activity">
    <reaction evidence="7">
        <text>adenosine(1518)/adenosine(1519) in 16S rRNA + 4 S-adenosyl-L-methionine = N(6)-dimethyladenosine(1518)/N(6)-dimethyladenosine(1519) in 16S rRNA + 4 S-adenosyl-L-homocysteine + 4 H(+)</text>
        <dbReference type="Rhea" id="RHEA:19609"/>
        <dbReference type="Rhea" id="RHEA-COMP:10232"/>
        <dbReference type="Rhea" id="RHEA-COMP:10233"/>
        <dbReference type="ChEBI" id="CHEBI:15378"/>
        <dbReference type="ChEBI" id="CHEBI:57856"/>
        <dbReference type="ChEBI" id="CHEBI:59789"/>
        <dbReference type="ChEBI" id="CHEBI:74411"/>
        <dbReference type="ChEBI" id="CHEBI:74493"/>
        <dbReference type="EC" id="2.1.1.182"/>
    </reaction>
</comment>
<dbReference type="SMART" id="SM00650">
    <property type="entry name" value="rADc"/>
    <property type="match status" value="1"/>
</dbReference>
<evidence type="ECO:0000259" key="9">
    <source>
        <dbReference type="SMART" id="SM00650"/>
    </source>
</evidence>
<comment type="subcellular location">
    <subcellularLocation>
        <location evidence="7">Cytoplasm</location>
    </subcellularLocation>
</comment>
<organism evidence="10 11">
    <name type="scientific">Thiospirochaeta perfilievii</name>
    <dbReference type="NCBI Taxonomy" id="252967"/>
    <lineage>
        <taxon>Bacteria</taxon>
        <taxon>Pseudomonadati</taxon>
        <taxon>Spirochaetota</taxon>
        <taxon>Spirochaetia</taxon>
        <taxon>Spirochaetales</taxon>
        <taxon>Spirochaetaceae</taxon>
        <taxon>Thiospirochaeta</taxon>
    </lineage>
</organism>
<feature type="binding site" evidence="7 8">
    <location>
        <position position="83"/>
    </location>
    <ligand>
        <name>S-adenosyl-L-methionine</name>
        <dbReference type="ChEBI" id="CHEBI:59789"/>
    </ligand>
</feature>
<dbReference type="EC" id="2.1.1.182" evidence="7"/>
<dbReference type="Pfam" id="PF00398">
    <property type="entry name" value="RrnaAD"/>
    <property type="match status" value="1"/>
</dbReference>
<dbReference type="NCBIfam" id="TIGR00755">
    <property type="entry name" value="ksgA"/>
    <property type="match status" value="1"/>
</dbReference>
<feature type="domain" description="Ribosomal RNA adenine methylase transferase N-terminal" evidence="9">
    <location>
        <begin position="42"/>
        <end position="212"/>
    </location>
</feature>
<keyword evidence="2 7" id="KW-0698">rRNA processing</keyword>
<evidence type="ECO:0000313" key="10">
    <source>
        <dbReference type="EMBL" id="QEN05722.1"/>
    </source>
</evidence>
<keyword evidence="5 7" id="KW-0949">S-adenosyl-L-methionine</keyword>
<name>A0A5C1QHJ1_9SPIO</name>
<reference evidence="10 11" key="1">
    <citation type="submission" date="2019-02" db="EMBL/GenBank/DDBJ databases">
        <authorList>
            <person name="Fomenkov A."/>
            <person name="Dubinina G."/>
            <person name="Grabovich M."/>
            <person name="Vincze T."/>
            <person name="Roberts R.J."/>
        </authorList>
    </citation>
    <scope>NUCLEOTIDE SEQUENCE [LARGE SCALE GENOMIC DNA]</scope>
    <source>
        <strain evidence="10 11">P</strain>
    </source>
</reference>
<dbReference type="KEGG" id="sper:EW093_13700"/>